<dbReference type="PANTHER" id="PTHR34220">
    <property type="entry name" value="SENSOR HISTIDINE KINASE YPDA"/>
    <property type="match status" value="1"/>
</dbReference>
<reference evidence="3 4" key="1">
    <citation type="submission" date="2023-05" db="EMBL/GenBank/DDBJ databases">
        <title>Xanthomonas rydalmerenesis sp. nov., a novel Xanthomonas species isolated from Fragaria x ananassa.</title>
        <authorList>
            <person name="McKnight D.J.E."/>
            <person name="Wong-Bajracharya J."/>
            <person name="Okoh E.B."/>
            <person name="Snijders F."/>
            <person name="Lidbetter F."/>
            <person name="Webster J."/>
            <person name="Djordjevic S.P."/>
            <person name="Bogema D.R."/>
            <person name="Chapman T.A."/>
        </authorList>
    </citation>
    <scope>NUCLEOTIDE SEQUENCE [LARGE SCALE GENOMIC DNA]</scope>
    <source>
        <strain evidence="3 4">DAR34883</strain>
    </source>
</reference>
<dbReference type="Proteomes" id="UP001302020">
    <property type="component" value="Chromosome"/>
</dbReference>
<evidence type="ECO:0000256" key="1">
    <source>
        <dbReference type="SAM" id="Phobius"/>
    </source>
</evidence>
<name>A0ABZ0JT19_9XANT</name>
<accession>A0ABZ0JT19</accession>
<sequence>MRQPRGVDSAVLACPSGRVIERLQIDSGRIVVLALPIVVGARRRFPRRVAAPRMRPSPLDHLWMNVRLGNTEMSLGRYIALWTLVAMVFMLQNIVNNGAVASRWPLEVPIRWSLIQWYSWALLAPTVFRLAERFPVRGAQRFHGLGAQAVASLCVTFAAMVIGALASTLFEPSGFAEQLGYFLEQHFAIGLLTYWTLFAIQQALHFHAEKTRREVEASRLAAELAQSRLQVLKSQLQPHFLFNTLHAIVTLLDEDTVAAEDMLLRLSELLRAFLEEYDGQEITLERELALLDLYLGIQRKRYGDRLSAKIYVAPGTLHCAVPSLLLQPLVENAIRHGIGQRVGSDRIEIESRREGDTLSIEVRNGNSTLEENSKAGGHGIGFSNTRLRLQELYGDNADIRLDMLYPHGVACRIRLPFRELDAEEAPEHLPA</sequence>
<dbReference type="Pfam" id="PF06580">
    <property type="entry name" value="His_kinase"/>
    <property type="match status" value="1"/>
</dbReference>
<gene>
    <name evidence="3" type="ORF">QN243_07060</name>
</gene>
<keyword evidence="3" id="KW-0418">Kinase</keyword>
<dbReference type="InterPro" id="IPR010559">
    <property type="entry name" value="Sig_transdc_His_kin_internal"/>
</dbReference>
<keyword evidence="1" id="KW-0472">Membrane</keyword>
<dbReference type="InterPro" id="IPR036890">
    <property type="entry name" value="HATPase_C_sf"/>
</dbReference>
<proteinExistence type="predicted"/>
<dbReference type="Gene3D" id="3.30.565.10">
    <property type="entry name" value="Histidine kinase-like ATPase, C-terminal domain"/>
    <property type="match status" value="1"/>
</dbReference>
<dbReference type="EMBL" id="CP126172">
    <property type="protein sequence ID" value="WOS42195.1"/>
    <property type="molecule type" value="Genomic_DNA"/>
</dbReference>
<keyword evidence="3" id="KW-0808">Transferase</keyword>
<dbReference type="SUPFAM" id="SSF55874">
    <property type="entry name" value="ATPase domain of HSP90 chaperone/DNA topoisomerase II/histidine kinase"/>
    <property type="match status" value="1"/>
</dbReference>
<dbReference type="RefSeq" id="WP_237475437.1">
    <property type="nucleotide sequence ID" value="NZ_CP126170.1"/>
</dbReference>
<feature type="transmembrane region" description="Helical" evidence="1">
    <location>
        <begin position="75"/>
        <end position="95"/>
    </location>
</feature>
<dbReference type="InterPro" id="IPR050640">
    <property type="entry name" value="Bact_2-comp_sensor_kinase"/>
</dbReference>
<keyword evidence="1" id="KW-0812">Transmembrane</keyword>
<feature type="transmembrane region" description="Helical" evidence="1">
    <location>
        <begin position="186"/>
        <end position="204"/>
    </location>
</feature>
<evidence type="ECO:0000259" key="2">
    <source>
        <dbReference type="Pfam" id="PF06580"/>
    </source>
</evidence>
<feature type="transmembrane region" description="Helical" evidence="1">
    <location>
        <begin position="144"/>
        <end position="166"/>
    </location>
</feature>
<organism evidence="3 4">
    <name type="scientific">Xanthomonas rydalmerensis</name>
    <dbReference type="NCBI Taxonomy" id="3046274"/>
    <lineage>
        <taxon>Bacteria</taxon>
        <taxon>Pseudomonadati</taxon>
        <taxon>Pseudomonadota</taxon>
        <taxon>Gammaproteobacteria</taxon>
        <taxon>Lysobacterales</taxon>
        <taxon>Lysobacteraceae</taxon>
        <taxon>Xanthomonas</taxon>
    </lineage>
</organism>
<feature type="domain" description="Signal transduction histidine kinase internal region" evidence="2">
    <location>
        <begin position="228"/>
        <end position="306"/>
    </location>
</feature>
<keyword evidence="4" id="KW-1185">Reference proteome</keyword>
<evidence type="ECO:0000313" key="4">
    <source>
        <dbReference type="Proteomes" id="UP001302020"/>
    </source>
</evidence>
<keyword evidence="1" id="KW-1133">Transmembrane helix</keyword>
<dbReference type="GO" id="GO:0016301">
    <property type="term" value="F:kinase activity"/>
    <property type="evidence" value="ECO:0007669"/>
    <property type="project" value="UniProtKB-KW"/>
</dbReference>
<protein>
    <submittedName>
        <fullName evidence="3">Histidine kinase</fullName>
    </submittedName>
</protein>
<evidence type="ECO:0000313" key="3">
    <source>
        <dbReference type="EMBL" id="WOS42195.1"/>
    </source>
</evidence>
<dbReference type="PANTHER" id="PTHR34220:SF9">
    <property type="entry name" value="SIGNAL TRANSDUCTION HISTIDINE KINASE INTERNAL REGION DOMAIN-CONTAINING PROTEIN"/>
    <property type="match status" value="1"/>
</dbReference>
<feature type="transmembrane region" description="Helical" evidence="1">
    <location>
        <begin position="115"/>
        <end position="132"/>
    </location>
</feature>